<dbReference type="CDD" id="cd11386">
    <property type="entry name" value="MCP_signal"/>
    <property type="match status" value="1"/>
</dbReference>
<keyword evidence="3 5" id="KW-0807">Transducer</keyword>
<feature type="transmembrane region" description="Helical" evidence="6">
    <location>
        <begin position="12"/>
        <end position="31"/>
    </location>
</feature>
<evidence type="ECO:0000259" key="8">
    <source>
        <dbReference type="PROSITE" id="PS50192"/>
    </source>
</evidence>
<dbReference type="SMART" id="SM00304">
    <property type="entry name" value="HAMP"/>
    <property type="match status" value="1"/>
</dbReference>
<evidence type="ECO:0000313" key="10">
    <source>
        <dbReference type="EMBL" id="RKF15550.1"/>
    </source>
</evidence>
<keyword evidence="2" id="KW-1003">Cell membrane</keyword>
<accession>A0A420E849</accession>
<name>A0A420E849_9ALTE</name>
<reference evidence="10 11" key="1">
    <citation type="submission" date="2018-09" db="EMBL/GenBank/DDBJ databases">
        <authorList>
            <person name="Wang Z."/>
        </authorList>
    </citation>
    <scope>NUCLEOTIDE SEQUENCE [LARGE SCALE GENOMIC DNA]</scope>
    <source>
        <strain evidence="10 11">ALS 81</strain>
    </source>
</reference>
<dbReference type="PANTHER" id="PTHR32089">
    <property type="entry name" value="METHYL-ACCEPTING CHEMOTAXIS PROTEIN MCPB"/>
    <property type="match status" value="1"/>
</dbReference>
<dbReference type="Proteomes" id="UP000286482">
    <property type="component" value="Unassembled WGS sequence"/>
</dbReference>
<keyword evidence="6" id="KW-0472">Membrane</keyword>
<dbReference type="SUPFAM" id="SSF58104">
    <property type="entry name" value="Methyl-accepting chemotaxis protein (MCP) signaling domain"/>
    <property type="match status" value="1"/>
</dbReference>
<evidence type="ECO:0000256" key="2">
    <source>
        <dbReference type="ARBA" id="ARBA00022519"/>
    </source>
</evidence>
<evidence type="ECO:0000256" key="1">
    <source>
        <dbReference type="ARBA" id="ARBA00004429"/>
    </source>
</evidence>
<dbReference type="RefSeq" id="WP_120355636.1">
    <property type="nucleotide sequence ID" value="NZ_RAQO01000008.1"/>
</dbReference>
<keyword evidence="6" id="KW-1133">Transmembrane helix</keyword>
<dbReference type="PROSITE" id="PS50885">
    <property type="entry name" value="HAMP"/>
    <property type="match status" value="1"/>
</dbReference>
<dbReference type="GO" id="GO:0007165">
    <property type="term" value="P:signal transduction"/>
    <property type="evidence" value="ECO:0007669"/>
    <property type="project" value="UniProtKB-KW"/>
</dbReference>
<keyword evidence="6" id="KW-0812">Transmembrane</keyword>
<dbReference type="GO" id="GO:0005886">
    <property type="term" value="C:plasma membrane"/>
    <property type="evidence" value="ECO:0007669"/>
    <property type="project" value="UniProtKB-SubCell"/>
</dbReference>
<evidence type="ECO:0000256" key="3">
    <source>
        <dbReference type="ARBA" id="ARBA00023224"/>
    </source>
</evidence>
<evidence type="ECO:0000256" key="4">
    <source>
        <dbReference type="ARBA" id="ARBA00029447"/>
    </source>
</evidence>
<dbReference type="EMBL" id="RAQO01000008">
    <property type="protein sequence ID" value="RKF15550.1"/>
    <property type="molecule type" value="Genomic_DNA"/>
</dbReference>
<dbReference type="InterPro" id="IPR003660">
    <property type="entry name" value="HAMP_dom"/>
</dbReference>
<comment type="subcellular location">
    <subcellularLocation>
        <location evidence="1">Cell inner membrane</location>
        <topology evidence="1">Multi-pass membrane protein</topology>
    </subcellularLocation>
</comment>
<dbReference type="AlphaFoldDB" id="A0A420E849"/>
<feature type="domain" description="T-SNARE coiled-coil homology" evidence="8">
    <location>
        <begin position="457"/>
        <end position="519"/>
    </location>
</feature>
<dbReference type="Gene3D" id="1.10.287.950">
    <property type="entry name" value="Methyl-accepting chemotaxis protein"/>
    <property type="match status" value="1"/>
</dbReference>
<feature type="transmembrane region" description="Helical" evidence="6">
    <location>
        <begin position="191"/>
        <end position="211"/>
    </location>
</feature>
<proteinExistence type="inferred from homology"/>
<dbReference type="PROSITE" id="PS50192">
    <property type="entry name" value="T_SNARE"/>
    <property type="match status" value="1"/>
</dbReference>
<dbReference type="PANTHER" id="PTHR32089:SF112">
    <property type="entry name" value="LYSOZYME-LIKE PROTEIN-RELATED"/>
    <property type="match status" value="1"/>
</dbReference>
<comment type="similarity">
    <text evidence="4">Belongs to the methyl-accepting chemotaxis (MCP) protein family.</text>
</comment>
<dbReference type="GO" id="GO:0006935">
    <property type="term" value="P:chemotaxis"/>
    <property type="evidence" value="ECO:0007669"/>
    <property type="project" value="UniProtKB-ARBA"/>
</dbReference>
<dbReference type="PROSITE" id="PS50111">
    <property type="entry name" value="CHEMOTAXIS_TRANSDUC_2"/>
    <property type="match status" value="1"/>
</dbReference>
<evidence type="ECO:0000256" key="5">
    <source>
        <dbReference type="PROSITE-ProRule" id="PRU00284"/>
    </source>
</evidence>
<evidence type="ECO:0000259" key="7">
    <source>
        <dbReference type="PROSITE" id="PS50111"/>
    </source>
</evidence>
<gene>
    <name evidence="10" type="ORF">DBZ36_14265</name>
</gene>
<feature type="domain" description="HAMP" evidence="9">
    <location>
        <begin position="213"/>
        <end position="265"/>
    </location>
</feature>
<feature type="domain" description="Methyl-accepting transducer" evidence="7">
    <location>
        <begin position="270"/>
        <end position="506"/>
    </location>
</feature>
<dbReference type="OrthoDB" id="1884279at2"/>
<protein>
    <submittedName>
        <fullName evidence="10">Methyl-accepting chemotaxis protein</fullName>
    </submittedName>
</protein>
<dbReference type="FunFam" id="1.10.287.950:FF:000001">
    <property type="entry name" value="Methyl-accepting chemotaxis sensory transducer"/>
    <property type="match status" value="1"/>
</dbReference>
<dbReference type="InterPro" id="IPR004089">
    <property type="entry name" value="MCPsignal_dom"/>
</dbReference>
<comment type="caution">
    <text evidence="10">The sequence shown here is derived from an EMBL/GenBank/DDBJ whole genome shotgun (WGS) entry which is preliminary data.</text>
</comment>
<evidence type="ECO:0000313" key="11">
    <source>
        <dbReference type="Proteomes" id="UP000286482"/>
    </source>
</evidence>
<keyword evidence="11" id="KW-1185">Reference proteome</keyword>
<sequence>MKWVAQSLNRQLILSLALISILVFGIYVAAISSLSSRIQLLENINDQEVHLQQLALQANVEFKRQVQEWKNTLLRGSDPEQLQKYWTRFNEKHKSVQSMVGTLQSELGQYAQLQSTAKEFLNSHQLMLTAYTKGLAEYKAASFDQAVGDKAVSGIDRKPSQALDLLADELGQIAEQQFNLASESAGKTIKLAFAAIAIVLGLMLASVIFVMKRYLINPLLVVSASIGKLESGDYTQASSSTRRDEIGMLARSAESLRLQLNTLILGVLDSSEQLQGAADTIYTQSTSVEKGALNQSQHADQMAAAVQELAHSADQVADNALQSSKNTQESQEIADLSRIAMDNADKTMASLVMDIDSAGSVVQRLADETQNVTAVLDVIKGIAEQTNLLALNAAIEAARAGEQGRGFAVVADEVRNLAQKTQQSTEEIQSILETVRSSANDSVAAMSTGQKSTTMGQQQVQEAAQLIGQMTDSIAVISDMNAQVASAASQQSTVTQDIAKNVSQITEIAHDSAQSIAETVEISKQLNAYAQAQKQQLSHLTVHS</sequence>
<keyword evidence="2" id="KW-0997">Cell inner membrane</keyword>
<dbReference type="Pfam" id="PF00672">
    <property type="entry name" value="HAMP"/>
    <property type="match status" value="1"/>
</dbReference>
<dbReference type="CDD" id="cd06225">
    <property type="entry name" value="HAMP"/>
    <property type="match status" value="1"/>
</dbReference>
<evidence type="ECO:0000259" key="9">
    <source>
        <dbReference type="PROSITE" id="PS50885"/>
    </source>
</evidence>
<dbReference type="SMART" id="SM00283">
    <property type="entry name" value="MA"/>
    <property type="match status" value="1"/>
</dbReference>
<dbReference type="InterPro" id="IPR000727">
    <property type="entry name" value="T_SNARE_dom"/>
</dbReference>
<organism evidence="10 11">
    <name type="scientific">Alginatibacterium sediminis</name>
    <dbReference type="NCBI Taxonomy" id="2164068"/>
    <lineage>
        <taxon>Bacteria</taxon>
        <taxon>Pseudomonadati</taxon>
        <taxon>Pseudomonadota</taxon>
        <taxon>Gammaproteobacteria</taxon>
        <taxon>Alteromonadales</taxon>
        <taxon>Alteromonadaceae</taxon>
        <taxon>Alginatibacterium</taxon>
    </lineage>
</organism>
<evidence type="ECO:0000256" key="6">
    <source>
        <dbReference type="SAM" id="Phobius"/>
    </source>
</evidence>
<dbReference type="Pfam" id="PF00015">
    <property type="entry name" value="MCPsignal"/>
    <property type="match status" value="1"/>
</dbReference>